<protein>
    <submittedName>
        <fullName evidence="1">Uncharacterized protein</fullName>
    </submittedName>
</protein>
<dbReference type="AlphaFoldDB" id="A0A2J0Z0B6"/>
<sequence length="60" mass="6502">MQPNGGIHTRNTINRMAEAMRTVGDGCTKDDLLLKGFTERQINTFGPKATELATVMAHAA</sequence>
<name>A0A2J0Z0B6_RHIML</name>
<proteinExistence type="predicted"/>
<evidence type="ECO:0000313" key="2">
    <source>
        <dbReference type="Proteomes" id="UP000231987"/>
    </source>
</evidence>
<comment type="caution">
    <text evidence="1">The sequence shown here is derived from an EMBL/GenBank/DDBJ whole genome shotgun (WGS) entry which is preliminary data.</text>
</comment>
<gene>
    <name evidence="1" type="ORF">CEJ86_19590</name>
</gene>
<evidence type="ECO:0000313" key="1">
    <source>
        <dbReference type="EMBL" id="PJR13948.1"/>
    </source>
</evidence>
<reference evidence="1 2" key="1">
    <citation type="submission" date="2017-06" db="EMBL/GenBank/DDBJ databases">
        <title>Ensifer strains isolated from leguminous trees and herbs display diverse denitrification phenotypes with some acting as strong N2O sinks.</title>
        <authorList>
            <person name="Woliy K."/>
            <person name="Mania D."/>
            <person name="Bakken L.R."/>
            <person name="Frostegard A."/>
        </authorList>
    </citation>
    <scope>NUCLEOTIDE SEQUENCE [LARGE SCALE GENOMIC DNA]</scope>
    <source>
        <strain evidence="1 2">AC50a</strain>
    </source>
</reference>
<organism evidence="1 2">
    <name type="scientific">Rhizobium meliloti</name>
    <name type="common">Ensifer meliloti</name>
    <name type="synonym">Sinorhizobium meliloti</name>
    <dbReference type="NCBI Taxonomy" id="382"/>
    <lineage>
        <taxon>Bacteria</taxon>
        <taxon>Pseudomonadati</taxon>
        <taxon>Pseudomonadota</taxon>
        <taxon>Alphaproteobacteria</taxon>
        <taxon>Hyphomicrobiales</taxon>
        <taxon>Rhizobiaceae</taxon>
        <taxon>Sinorhizobium/Ensifer group</taxon>
        <taxon>Sinorhizobium</taxon>
    </lineage>
</organism>
<dbReference type="EMBL" id="NJGD01000008">
    <property type="protein sequence ID" value="PJR13948.1"/>
    <property type="molecule type" value="Genomic_DNA"/>
</dbReference>
<dbReference type="RefSeq" id="WP_100673006.1">
    <property type="nucleotide sequence ID" value="NZ_NJGD01000008.1"/>
</dbReference>
<dbReference type="Proteomes" id="UP000231987">
    <property type="component" value="Unassembled WGS sequence"/>
</dbReference>
<accession>A0A2J0Z0B6</accession>